<dbReference type="RefSeq" id="WP_286000525.1">
    <property type="nucleotide sequence ID" value="NZ_CP127295.1"/>
</dbReference>
<dbReference type="EMBL" id="CP127295">
    <property type="protein sequence ID" value="WIY04192.1"/>
    <property type="molecule type" value="Genomic_DNA"/>
</dbReference>
<dbReference type="AlphaFoldDB" id="A0A9Y2JVC8"/>
<organism evidence="2 3">
    <name type="scientific">Amycolatopsis mongoliensis</name>
    <dbReference type="NCBI Taxonomy" id="715475"/>
    <lineage>
        <taxon>Bacteria</taxon>
        <taxon>Bacillati</taxon>
        <taxon>Actinomycetota</taxon>
        <taxon>Actinomycetes</taxon>
        <taxon>Pseudonocardiales</taxon>
        <taxon>Pseudonocardiaceae</taxon>
        <taxon>Amycolatopsis</taxon>
    </lineage>
</organism>
<evidence type="ECO:0000313" key="3">
    <source>
        <dbReference type="Proteomes" id="UP001239397"/>
    </source>
</evidence>
<accession>A0A9Y2JVC8</accession>
<keyword evidence="2" id="KW-0238">DNA-binding</keyword>
<gene>
    <name evidence="2" type="ORF">QRX60_10225</name>
</gene>
<proteinExistence type="predicted"/>
<dbReference type="Pfam" id="PF02575">
    <property type="entry name" value="YbaB_DNA_bd"/>
    <property type="match status" value="1"/>
</dbReference>
<sequence length="170" mass="18398">MTPEEWLAGFETKIADVREKAEQFRVGLEAAGTTVASPDGTIRVGVAPNGSLTDLQLADAALAGKSGAKLAEEILKLARKAQRGAAVNVAAAFEPLGGDSEAMHMVTGYVPPEEPEEPPAPDAYQERRLWQHEEPETPPPPPPPPPVRRPPRPVRDDDDDFGDNTFMRRD</sequence>
<evidence type="ECO:0000256" key="1">
    <source>
        <dbReference type="SAM" id="MobiDB-lite"/>
    </source>
</evidence>
<evidence type="ECO:0000313" key="2">
    <source>
        <dbReference type="EMBL" id="WIY04192.1"/>
    </source>
</evidence>
<dbReference type="InterPro" id="IPR004401">
    <property type="entry name" value="YbaB/EbfC"/>
</dbReference>
<dbReference type="KEGG" id="amog:QRX60_10225"/>
<keyword evidence="3" id="KW-1185">Reference proteome</keyword>
<dbReference type="GO" id="GO:0003677">
    <property type="term" value="F:DNA binding"/>
    <property type="evidence" value="ECO:0007669"/>
    <property type="project" value="UniProtKB-KW"/>
</dbReference>
<feature type="compositionally biased region" description="Basic and acidic residues" evidence="1">
    <location>
        <begin position="124"/>
        <end position="135"/>
    </location>
</feature>
<dbReference type="Gene3D" id="3.30.1310.10">
    <property type="entry name" value="Nucleoid-associated protein YbaB-like domain"/>
    <property type="match status" value="1"/>
</dbReference>
<dbReference type="Proteomes" id="UP001239397">
    <property type="component" value="Chromosome"/>
</dbReference>
<feature type="compositionally biased region" description="Pro residues" evidence="1">
    <location>
        <begin position="137"/>
        <end position="148"/>
    </location>
</feature>
<dbReference type="InterPro" id="IPR036894">
    <property type="entry name" value="YbaB-like_sf"/>
</dbReference>
<protein>
    <submittedName>
        <fullName evidence="2">YbaB/EbfC family DNA-binding protein</fullName>
    </submittedName>
</protein>
<feature type="region of interest" description="Disordered" evidence="1">
    <location>
        <begin position="107"/>
        <end position="170"/>
    </location>
</feature>
<name>A0A9Y2JVC8_9PSEU</name>
<reference evidence="2 3" key="1">
    <citation type="submission" date="2023-06" db="EMBL/GenBank/DDBJ databases">
        <authorList>
            <person name="Oyuntsetseg B."/>
            <person name="Kim S.B."/>
        </authorList>
    </citation>
    <scope>NUCLEOTIDE SEQUENCE [LARGE SCALE GENOMIC DNA]</scope>
    <source>
        <strain evidence="2 3">4-36</strain>
    </source>
</reference>